<dbReference type="InterPro" id="IPR050375">
    <property type="entry name" value="MFS_TsgA-like"/>
</dbReference>
<dbReference type="Proteomes" id="UP000282977">
    <property type="component" value="Unassembled WGS sequence"/>
</dbReference>
<feature type="transmembrane region" description="Helical" evidence="11">
    <location>
        <begin position="341"/>
        <end position="363"/>
    </location>
</feature>
<organism evidence="12 13">
    <name type="scientific">Sphingobium algorifonticola</name>
    <dbReference type="NCBI Taxonomy" id="2008318"/>
    <lineage>
        <taxon>Bacteria</taxon>
        <taxon>Pseudomonadati</taxon>
        <taxon>Pseudomonadota</taxon>
        <taxon>Alphaproteobacteria</taxon>
        <taxon>Sphingomonadales</taxon>
        <taxon>Sphingomonadaceae</taxon>
        <taxon>Sphingobium</taxon>
    </lineage>
</organism>
<dbReference type="Pfam" id="PF07690">
    <property type="entry name" value="MFS_1"/>
    <property type="match status" value="1"/>
</dbReference>
<dbReference type="InterPro" id="IPR011701">
    <property type="entry name" value="MFS"/>
</dbReference>
<evidence type="ECO:0000256" key="7">
    <source>
        <dbReference type="ARBA" id="ARBA00022597"/>
    </source>
</evidence>
<keyword evidence="10 11" id="KW-0472">Membrane</keyword>
<reference evidence="12 13" key="1">
    <citation type="submission" date="2019-01" db="EMBL/GenBank/DDBJ databases">
        <authorList>
            <person name="Chen W.-M."/>
        </authorList>
    </citation>
    <scope>NUCLEOTIDE SEQUENCE [LARGE SCALE GENOMIC DNA]</scope>
    <source>
        <strain evidence="12 13">TLA-22</strain>
    </source>
</reference>
<feature type="transmembrane region" description="Helical" evidence="11">
    <location>
        <begin position="62"/>
        <end position="84"/>
    </location>
</feature>
<evidence type="ECO:0000256" key="3">
    <source>
        <dbReference type="ARBA" id="ARBA00009120"/>
    </source>
</evidence>
<feature type="transmembrane region" description="Helical" evidence="11">
    <location>
        <begin position="153"/>
        <end position="172"/>
    </location>
</feature>
<evidence type="ECO:0000256" key="9">
    <source>
        <dbReference type="ARBA" id="ARBA00022989"/>
    </source>
</evidence>
<dbReference type="SUPFAM" id="SSF103473">
    <property type="entry name" value="MFS general substrate transporter"/>
    <property type="match status" value="1"/>
</dbReference>
<evidence type="ECO:0000256" key="10">
    <source>
        <dbReference type="ARBA" id="ARBA00023136"/>
    </source>
</evidence>
<gene>
    <name evidence="12" type="primary">gluP</name>
    <name evidence="12" type="ORF">ENE74_04720</name>
</gene>
<evidence type="ECO:0000256" key="11">
    <source>
        <dbReference type="SAM" id="Phobius"/>
    </source>
</evidence>
<dbReference type="PANTHER" id="PTHR43702:SF3">
    <property type="entry name" value="PROTEIN TSGA"/>
    <property type="match status" value="1"/>
</dbReference>
<comment type="function">
    <text evidence="1">Intake of glucose and galactose.</text>
</comment>
<name>A0A437JDZ0_9SPHN</name>
<feature type="transmembrane region" description="Helical" evidence="11">
    <location>
        <begin position="91"/>
        <end position="111"/>
    </location>
</feature>
<evidence type="ECO:0000256" key="5">
    <source>
        <dbReference type="ARBA" id="ARBA00022475"/>
    </source>
</evidence>
<accession>A0A437JDZ0</accession>
<feature type="transmembrane region" description="Helical" evidence="11">
    <location>
        <begin position="375"/>
        <end position="395"/>
    </location>
</feature>
<dbReference type="CDD" id="cd17394">
    <property type="entry name" value="MFS_FucP_like"/>
    <property type="match status" value="1"/>
</dbReference>
<feature type="transmembrane region" description="Helical" evidence="11">
    <location>
        <begin position="317"/>
        <end position="335"/>
    </location>
</feature>
<dbReference type="GO" id="GO:1904659">
    <property type="term" value="P:D-glucose transmembrane transport"/>
    <property type="evidence" value="ECO:0007669"/>
    <property type="project" value="InterPro"/>
</dbReference>
<dbReference type="RefSeq" id="WP_127689425.1">
    <property type="nucleotide sequence ID" value="NZ_RZUL01000001.1"/>
</dbReference>
<keyword evidence="5" id="KW-1003">Cell membrane</keyword>
<feature type="transmembrane region" description="Helical" evidence="11">
    <location>
        <begin position="292"/>
        <end position="310"/>
    </location>
</feature>
<comment type="caution">
    <text evidence="12">The sequence shown here is derived from an EMBL/GenBank/DDBJ whole genome shotgun (WGS) entry which is preliminary data.</text>
</comment>
<feature type="transmembrane region" description="Helical" evidence="11">
    <location>
        <begin position="24"/>
        <end position="42"/>
    </location>
</feature>
<feature type="transmembrane region" description="Helical" evidence="11">
    <location>
        <begin position="250"/>
        <end position="272"/>
    </location>
</feature>
<evidence type="ECO:0000313" key="13">
    <source>
        <dbReference type="Proteomes" id="UP000282977"/>
    </source>
</evidence>
<keyword evidence="7" id="KW-0762">Sugar transport</keyword>
<comment type="subcellular location">
    <subcellularLocation>
        <location evidence="2">Cell inner membrane</location>
        <topology evidence="2">Multi-pass membrane protein</topology>
    </subcellularLocation>
</comment>
<evidence type="ECO:0000313" key="12">
    <source>
        <dbReference type="EMBL" id="RVT43890.1"/>
    </source>
</evidence>
<dbReference type="InterPro" id="IPR005964">
    <property type="entry name" value="Glc/Gal_transptr_bac"/>
</dbReference>
<evidence type="ECO:0000256" key="2">
    <source>
        <dbReference type="ARBA" id="ARBA00004429"/>
    </source>
</evidence>
<dbReference type="GO" id="GO:0005886">
    <property type="term" value="C:plasma membrane"/>
    <property type="evidence" value="ECO:0007669"/>
    <property type="project" value="UniProtKB-SubCell"/>
</dbReference>
<dbReference type="GO" id="GO:0005354">
    <property type="term" value="F:galactose transmembrane transporter activity"/>
    <property type="evidence" value="ECO:0007669"/>
    <property type="project" value="InterPro"/>
</dbReference>
<keyword evidence="6" id="KW-0997">Cell inner membrane</keyword>
<dbReference type="AlphaFoldDB" id="A0A437JDZ0"/>
<keyword evidence="4" id="KW-0813">Transport</keyword>
<dbReference type="InterPro" id="IPR036259">
    <property type="entry name" value="MFS_trans_sf"/>
</dbReference>
<feature type="transmembrane region" description="Helical" evidence="11">
    <location>
        <begin position="401"/>
        <end position="424"/>
    </location>
</feature>
<proteinExistence type="inferred from homology"/>
<dbReference type="PANTHER" id="PTHR43702">
    <property type="entry name" value="L-FUCOSE-PROTON SYMPORTER"/>
    <property type="match status" value="1"/>
</dbReference>
<dbReference type="OrthoDB" id="9795150at2"/>
<evidence type="ECO:0000256" key="1">
    <source>
        <dbReference type="ARBA" id="ARBA00003321"/>
    </source>
</evidence>
<keyword evidence="13" id="KW-1185">Reference proteome</keyword>
<feature type="transmembrane region" description="Helical" evidence="11">
    <location>
        <begin position="202"/>
        <end position="222"/>
    </location>
</feature>
<keyword evidence="9 11" id="KW-1133">Transmembrane helix</keyword>
<evidence type="ECO:0000256" key="8">
    <source>
        <dbReference type="ARBA" id="ARBA00022692"/>
    </source>
</evidence>
<dbReference type="EMBL" id="RZUL01000001">
    <property type="protein sequence ID" value="RVT43890.1"/>
    <property type="molecule type" value="Genomic_DNA"/>
</dbReference>
<dbReference type="Gene3D" id="1.20.1250.20">
    <property type="entry name" value="MFS general substrate transporter like domains"/>
    <property type="match status" value="2"/>
</dbReference>
<evidence type="ECO:0000256" key="4">
    <source>
        <dbReference type="ARBA" id="ARBA00022448"/>
    </source>
</evidence>
<protein>
    <submittedName>
        <fullName evidence="12">Glucose/galactose MFS transporter</fullName>
    </submittedName>
</protein>
<dbReference type="GO" id="GO:0055056">
    <property type="term" value="F:D-glucose transmembrane transporter activity"/>
    <property type="evidence" value="ECO:0007669"/>
    <property type="project" value="InterPro"/>
</dbReference>
<dbReference type="NCBIfam" id="TIGR01272">
    <property type="entry name" value="gluP"/>
    <property type="match status" value="1"/>
</dbReference>
<keyword evidence="8 11" id="KW-0812">Transmembrane</keyword>
<sequence>MAMAPGVTAPQTDRGSPAPDNTRGLLFLVVAVFFLFGGITNLNDILIPKLKGLFSLGYAEAMLVQFAFFTSYAIFSIPAGLVMAKLGYFRGIVLGFGIMALSCLLFLPAAYSGLFGSFLAALFMLGGGITLLQVAVNPLIISLGKPETAHSRLTFAQFFNSIGVFLMIRFGAEAILGEESTVDASTLSGDALTAHRVAETTVIGHSYIGLAIVLTLIALFFWTRRSLLDQQQVAKVKMAGTFALLRRPRLAFGVAGIFVYVGAEVAIASIMVSYLGDARVLALDPRAGGVMLSYYWLGALIGRMIGGFLLRLARPGALLASFAGIAIALILVSAVSTGSVAAWSLIAVGLFNSIMFPTIFSLATEGLTEEAPQASGLLCTAIVGGAIVPVAMGLLADAAGLAIALAVPVLCYAVILAFGLYALAAPKSVAT</sequence>
<feature type="transmembrane region" description="Helical" evidence="11">
    <location>
        <begin position="117"/>
        <end position="141"/>
    </location>
</feature>
<evidence type="ECO:0000256" key="6">
    <source>
        <dbReference type="ARBA" id="ARBA00022519"/>
    </source>
</evidence>
<comment type="similarity">
    <text evidence="3">Belongs to the major facilitator superfamily. FHS transporter (TC 2.A.1.7) family.</text>
</comment>